<dbReference type="AlphaFoldDB" id="A0A5M3WH79"/>
<dbReference type="InterPro" id="IPR012337">
    <property type="entry name" value="RNaseH-like_sf"/>
</dbReference>
<keyword evidence="2" id="KW-0540">Nuclease</keyword>
<evidence type="ECO:0000259" key="1">
    <source>
        <dbReference type="SMART" id="SM00479"/>
    </source>
</evidence>
<proteinExistence type="predicted"/>
<keyword evidence="3" id="KW-1185">Reference proteome</keyword>
<dbReference type="EMBL" id="BLAE01000006">
    <property type="protein sequence ID" value="GES07482.1"/>
    <property type="molecule type" value="Genomic_DNA"/>
</dbReference>
<dbReference type="RefSeq" id="WP_170322332.1">
    <property type="nucleotide sequence ID" value="NZ_BAAAHL010000012.1"/>
</dbReference>
<evidence type="ECO:0000313" key="3">
    <source>
        <dbReference type="Proteomes" id="UP000331127"/>
    </source>
</evidence>
<organism evidence="2 3">
    <name type="scientific">Acrocarpospora macrocephala</name>
    <dbReference type="NCBI Taxonomy" id="150177"/>
    <lineage>
        <taxon>Bacteria</taxon>
        <taxon>Bacillati</taxon>
        <taxon>Actinomycetota</taxon>
        <taxon>Actinomycetes</taxon>
        <taxon>Streptosporangiales</taxon>
        <taxon>Streptosporangiaceae</taxon>
        <taxon>Acrocarpospora</taxon>
    </lineage>
</organism>
<dbReference type="Pfam" id="PF00929">
    <property type="entry name" value="RNase_T"/>
    <property type="match status" value="1"/>
</dbReference>
<reference evidence="2 3" key="1">
    <citation type="submission" date="2019-10" db="EMBL/GenBank/DDBJ databases">
        <title>Whole genome shotgun sequence of Acrocarpospora macrocephala NBRC 16266.</title>
        <authorList>
            <person name="Ichikawa N."/>
            <person name="Kimura A."/>
            <person name="Kitahashi Y."/>
            <person name="Komaki H."/>
            <person name="Oguchi A."/>
        </authorList>
    </citation>
    <scope>NUCLEOTIDE SEQUENCE [LARGE SCALE GENOMIC DNA]</scope>
    <source>
        <strain evidence="2 3">NBRC 16266</strain>
    </source>
</reference>
<dbReference type="SUPFAM" id="SSF53098">
    <property type="entry name" value="Ribonuclease H-like"/>
    <property type="match status" value="1"/>
</dbReference>
<dbReference type="InterPro" id="IPR036397">
    <property type="entry name" value="RNaseH_sf"/>
</dbReference>
<comment type="caution">
    <text evidence="2">The sequence shown here is derived from an EMBL/GenBank/DDBJ whole genome shotgun (WGS) entry which is preliminary data.</text>
</comment>
<feature type="domain" description="Exonuclease" evidence="1">
    <location>
        <begin position="9"/>
        <end position="198"/>
    </location>
</feature>
<dbReference type="Gene3D" id="3.30.420.10">
    <property type="entry name" value="Ribonuclease H-like superfamily/Ribonuclease H"/>
    <property type="match status" value="1"/>
</dbReference>
<accession>A0A5M3WH79</accession>
<dbReference type="Proteomes" id="UP000331127">
    <property type="component" value="Unassembled WGS sequence"/>
</dbReference>
<dbReference type="GO" id="GO:0004527">
    <property type="term" value="F:exonuclease activity"/>
    <property type="evidence" value="ECO:0007669"/>
    <property type="project" value="UniProtKB-KW"/>
</dbReference>
<dbReference type="InterPro" id="IPR013520">
    <property type="entry name" value="Ribonucl_H"/>
</dbReference>
<keyword evidence="2" id="KW-0378">Hydrolase</keyword>
<gene>
    <name evidence="2" type="ORF">Amac_010770</name>
</gene>
<protein>
    <submittedName>
        <fullName evidence="2">3'-5' exonuclease</fullName>
    </submittedName>
</protein>
<evidence type="ECO:0000313" key="2">
    <source>
        <dbReference type="EMBL" id="GES07482.1"/>
    </source>
</evidence>
<keyword evidence="2" id="KW-0269">Exonuclease</keyword>
<name>A0A5M3WH79_9ACTN</name>
<dbReference type="CDD" id="cd06127">
    <property type="entry name" value="DEDDh"/>
    <property type="match status" value="1"/>
</dbReference>
<sequence length="280" mass="30732">MTPRLGSCRMAAFDLETSSANPEEARIVEAYLGWVGGGMAPIDHPPILVNPGVELAPDNIEIHGYTNEYLAEHGDPADAGVQTVASLVGDAWREGLALVGHNVVYDLTVLERELARHGLPPLAEWAGGRIGLVVDTRVLSVHVDPWRKRVSEKQGAHTLKTCAQVFGAGWVDEKAHGARYDALISHRVARRMGEIAHLPRESRPRIQSGYGDDRHLFDDLAVDLPALHVAQKRWAAEKAASYQEYLRSPKAKEKQDPEAVICGEWPIQYAPAARQEALTP</sequence>
<dbReference type="GO" id="GO:0003676">
    <property type="term" value="F:nucleic acid binding"/>
    <property type="evidence" value="ECO:0007669"/>
    <property type="project" value="InterPro"/>
</dbReference>
<dbReference type="SMART" id="SM00479">
    <property type="entry name" value="EXOIII"/>
    <property type="match status" value="1"/>
</dbReference>